<dbReference type="Proteomes" id="UP000290560">
    <property type="component" value="Unassembled WGS sequence"/>
</dbReference>
<evidence type="ECO:0000256" key="1">
    <source>
        <dbReference type="SAM" id="MobiDB-lite"/>
    </source>
</evidence>
<keyword evidence="2" id="KW-0472">Membrane</keyword>
<protein>
    <submittedName>
        <fullName evidence="3">Uncharacterized protein</fullName>
    </submittedName>
</protein>
<feature type="region of interest" description="Disordered" evidence="1">
    <location>
        <begin position="1"/>
        <end position="21"/>
    </location>
</feature>
<sequence length="171" mass="18785">MRGKANAEKGGGRSRRRVDRSSRLPAEALVHLEYSADQLLRLECLVRTQQRGSRNAGTCEDRNRNGKVNRGGFLLMSKGHRMPTVRALCGLTNPWKRVGRTQSKPVVCKTAHRLITIQVVTMVPNHLGVLLPCLTVAISITNSPDVLLPCLKVATTIINSLGVLLLCLNNE</sequence>
<proteinExistence type="predicted"/>
<accession>A0A445MGT9</accession>
<reference evidence="3" key="1">
    <citation type="journal article" date="2018" name="Data Brief">
        <title>Genome sequence data from 17 accessions of Ensete ventricosum, a staple food crop for millions in Ethiopia.</title>
        <authorList>
            <person name="Yemataw Z."/>
            <person name="Muzemil S."/>
            <person name="Ambachew D."/>
            <person name="Tripathi L."/>
            <person name="Tesfaye K."/>
            <person name="Chala A."/>
            <person name="Farbos A."/>
            <person name="O'Neill P."/>
            <person name="Moore K."/>
            <person name="Grant M."/>
            <person name="Studholme D.J."/>
        </authorList>
    </citation>
    <scope>NUCLEOTIDE SEQUENCE [LARGE SCALE GENOMIC DNA]</scope>
    <source>
        <tissue evidence="3">Leaf</tissue>
    </source>
</reference>
<dbReference type="AlphaFoldDB" id="A0A445MGT9"/>
<name>A0A445MGT9_ENSVE</name>
<keyword evidence="2" id="KW-1133">Transmembrane helix</keyword>
<feature type="compositionally biased region" description="Basic and acidic residues" evidence="1">
    <location>
        <begin position="1"/>
        <end position="11"/>
    </location>
</feature>
<evidence type="ECO:0000313" key="3">
    <source>
        <dbReference type="EMBL" id="RZR73416.1"/>
    </source>
</evidence>
<gene>
    <name evidence="3" type="ORF">BHM03_00023843</name>
</gene>
<dbReference type="EMBL" id="KV875910">
    <property type="protein sequence ID" value="RZR73416.1"/>
    <property type="molecule type" value="Genomic_DNA"/>
</dbReference>
<organism evidence="3">
    <name type="scientific">Ensete ventricosum</name>
    <name type="common">Abyssinian banana</name>
    <name type="synonym">Musa ensete</name>
    <dbReference type="NCBI Taxonomy" id="4639"/>
    <lineage>
        <taxon>Eukaryota</taxon>
        <taxon>Viridiplantae</taxon>
        <taxon>Streptophyta</taxon>
        <taxon>Embryophyta</taxon>
        <taxon>Tracheophyta</taxon>
        <taxon>Spermatophyta</taxon>
        <taxon>Magnoliopsida</taxon>
        <taxon>Liliopsida</taxon>
        <taxon>Zingiberales</taxon>
        <taxon>Musaceae</taxon>
        <taxon>Ensete</taxon>
    </lineage>
</organism>
<feature type="transmembrane region" description="Helical" evidence="2">
    <location>
        <begin position="146"/>
        <end position="168"/>
    </location>
</feature>
<feature type="transmembrane region" description="Helical" evidence="2">
    <location>
        <begin position="119"/>
        <end position="140"/>
    </location>
</feature>
<keyword evidence="2" id="KW-0812">Transmembrane</keyword>
<evidence type="ECO:0000256" key="2">
    <source>
        <dbReference type="SAM" id="Phobius"/>
    </source>
</evidence>